<sequence>MTTVRIIGGGIAGATLAATLDRPDWSVTVHERDPAASVLDTAFALFPQAMAALRSAGLGPAIEAAGIRVDAARILTADGRPLARVPRLSAVMIGRAQLHAVLTAARPATTRLSPAEAVAPEALDADVLVGADGARSTVRTAVWGARSGPRKPALTVIRGVVDADLSGSGVTEYWGERMLVGITPLPGVEASSGRRTNWFAAFPEQRFSSVADGLDRLRAAARSFPAPVAEVLAAATPDQTVISGIHVSRPLTSFVRGRTVLIGDAAHAMQPNLGRGACESICDAVALAGLLNTHPPDAALGLYARRRRIAPQVIQRVASLASALALAGGRPARVRDRALTALARIGPAGS</sequence>
<dbReference type="PANTHER" id="PTHR13789:SF309">
    <property type="entry name" value="PUTATIVE (AFU_ORTHOLOGUE AFUA_6G14510)-RELATED"/>
    <property type="match status" value="1"/>
</dbReference>
<evidence type="ECO:0000259" key="3">
    <source>
        <dbReference type="Pfam" id="PF01494"/>
    </source>
</evidence>
<dbReference type="Pfam" id="PF01494">
    <property type="entry name" value="FAD_binding_3"/>
    <property type="match status" value="2"/>
</dbReference>
<feature type="domain" description="FAD-binding" evidence="3">
    <location>
        <begin position="2"/>
        <end position="80"/>
    </location>
</feature>
<proteinExistence type="predicted"/>
<dbReference type="InterPro" id="IPR002938">
    <property type="entry name" value="FAD-bd"/>
</dbReference>
<reference evidence="4 5" key="1">
    <citation type="submission" date="2020-12" db="EMBL/GenBank/DDBJ databases">
        <title>FDA dAtabase for Regulatory Grade micrObial Sequences (FDA-ARGOS): Supporting development and validation of Infectious Disease Dx tests.</title>
        <authorList>
            <person name="Sproer C."/>
            <person name="Gronow S."/>
            <person name="Severitt S."/>
            <person name="Schroder I."/>
            <person name="Tallon L."/>
            <person name="Sadzewicz L."/>
            <person name="Zhao X."/>
            <person name="Boylan J."/>
            <person name="Ott S."/>
            <person name="Bowen H."/>
            <person name="Vavikolanu K."/>
            <person name="Mehta A."/>
            <person name="Aluvathingal J."/>
            <person name="Nadendla S."/>
            <person name="Lowell S."/>
            <person name="Myers T."/>
            <person name="Yan Y."/>
            <person name="Sichtig H."/>
        </authorList>
    </citation>
    <scope>NUCLEOTIDE SEQUENCE [LARGE SCALE GENOMIC DNA]</scope>
    <source>
        <strain evidence="4 5">FDAARGOS_990</strain>
    </source>
</reference>
<evidence type="ECO:0000256" key="1">
    <source>
        <dbReference type="ARBA" id="ARBA00023002"/>
    </source>
</evidence>
<accession>A0A7T3ZYL4</accession>
<name>A0A7T3ZYL4_9MICO</name>
<dbReference type="SUPFAM" id="SSF51905">
    <property type="entry name" value="FAD/NAD(P)-binding domain"/>
    <property type="match status" value="1"/>
</dbReference>
<dbReference type="Gene3D" id="3.50.50.60">
    <property type="entry name" value="FAD/NAD(P)-binding domain"/>
    <property type="match status" value="1"/>
</dbReference>
<dbReference type="EMBL" id="CP065989">
    <property type="protein sequence ID" value="QQB14072.1"/>
    <property type="molecule type" value="Genomic_DNA"/>
</dbReference>
<keyword evidence="2 4" id="KW-0503">Monooxygenase</keyword>
<dbReference type="InterPro" id="IPR050493">
    <property type="entry name" value="FAD-dep_Monooxygenase_BioMet"/>
</dbReference>
<gene>
    <name evidence="4" type="ORF">I6H47_15055</name>
</gene>
<dbReference type="GO" id="GO:0071949">
    <property type="term" value="F:FAD binding"/>
    <property type="evidence" value="ECO:0007669"/>
    <property type="project" value="InterPro"/>
</dbReference>
<dbReference type="RefSeq" id="WP_198499191.1">
    <property type="nucleotide sequence ID" value="NZ_CP065989.1"/>
</dbReference>
<evidence type="ECO:0000256" key="2">
    <source>
        <dbReference type="ARBA" id="ARBA00023033"/>
    </source>
</evidence>
<dbReference type="Proteomes" id="UP000595374">
    <property type="component" value="Chromosome"/>
</dbReference>
<keyword evidence="1" id="KW-0560">Oxidoreductase</keyword>
<dbReference type="PANTHER" id="PTHR13789">
    <property type="entry name" value="MONOOXYGENASE"/>
    <property type="match status" value="1"/>
</dbReference>
<dbReference type="GO" id="GO:0004497">
    <property type="term" value="F:monooxygenase activity"/>
    <property type="evidence" value="ECO:0007669"/>
    <property type="project" value="UniProtKB-KW"/>
</dbReference>
<dbReference type="AlphaFoldDB" id="A0A7T3ZYL4"/>
<protein>
    <submittedName>
        <fullName evidence="4">FAD-dependent monooxygenase</fullName>
    </submittedName>
</protein>
<evidence type="ECO:0000313" key="4">
    <source>
        <dbReference type="EMBL" id="QQB14072.1"/>
    </source>
</evidence>
<evidence type="ECO:0000313" key="5">
    <source>
        <dbReference type="Proteomes" id="UP000595374"/>
    </source>
</evidence>
<organism evidence="4 5">
    <name type="scientific">Brevibacterium casei</name>
    <dbReference type="NCBI Taxonomy" id="33889"/>
    <lineage>
        <taxon>Bacteria</taxon>
        <taxon>Bacillati</taxon>
        <taxon>Actinomycetota</taxon>
        <taxon>Actinomycetes</taxon>
        <taxon>Micrococcales</taxon>
        <taxon>Brevibacteriaceae</taxon>
        <taxon>Brevibacterium</taxon>
    </lineage>
</organism>
<feature type="domain" description="FAD-binding" evidence="3">
    <location>
        <begin position="119"/>
        <end position="304"/>
    </location>
</feature>
<dbReference type="InterPro" id="IPR036188">
    <property type="entry name" value="FAD/NAD-bd_sf"/>
</dbReference>
<dbReference type="PRINTS" id="PR00420">
    <property type="entry name" value="RNGMNOXGNASE"/>
</dbReference>